<reference evidence="1 2" key="1">
    <citation type="submission" date="2020-02" db="EMBL/GenBank/DDBJ databases">
        <authorList>
            <person name="Hogendoorn C."/>
        </authorList>
    </citation>
    <scope>NUCLEOTIDE SEQUENCE [LARGE SCALE GENOMIC DNA]</scope>
    <source>
        <strain evidence="1">METHB21</strain>
    </source>
</reference>
<organism evidence="1 2">
    <name type="scientific">Candidatus Methylobacter favarea</name>
    <dbReference type="NCBI Taxonomy" id="2707345"/>
    <lineage>
        <taxon>Bacteria</taxon>
        <taxon>Pseudomonadati</taxon>
        <taxon>Pseudomonadota</taxon>
        <taxon>Gammaproteobacteria</taxon>
        <taxon>Methylococcales</taxon>
        <taxon>Methylococcaceae</taxon>
        <taxon>Methylobacter</taxon>
    </lineage>
</organism>
<gene>
    <name evidence="1" type="ORF">METHB2_430018</name>
</gene>
<dbReference type="RefSeq" id="WP_174626398.1">
    <property type="nucleotide sequence ID" value="NZ_CADCXN010000073.1"/>
</dbReference>
<keyword evidence="2" id="KW-1185">Reference proteome</keyword>
<comment type="caution">
    <text evidence="1">The sequence shown here is derived from an EMBL/GenBank/DDBJ whole genome shotgun (WGS) entry which is preliminary data.</text>
</comment>
<sequence>MTDNIENRVPEQLHAIRADIVFVEEDAQEIKSPLIIIESGIATVRRDGGDFAVSIVDQLLLYERISRIEKPLELS</sequence>
<accession>A0A8S0WQM9</accession>
<proteinExistence type="predicted"/>
<protein>
    <submittedName>
        <fullName evidence="1">Uncharacterized protein</fullName>
    </submittedName>
</protein>
<evidence type="ECO:0000313" key="2">
    <source>
        <dbReference type="Proteomes" id="UP000494216"/>
    </source>
</evidence>
<dbReference type="Proteomes" id="UP000494216">
    <property type="component" value="Unassembled WGS sequence"/>
</dbReference>
<evidence type="ECO:0000313" key="1">
    <source>
        <dbReference type="EMBL" id="CAA9891539.1"/>
    </source>
</evidence>
<name>A0A8S0WQM9_9GAMM</name>
<dbReference type="AlphaFoldDB" id="A0A8S0WQM9"/>
<dbReference type="EMBL" id="CADCXN010000073">
    <property type="protein sequence ID" value="CAA9891539.1"/>
    <property type="molecule type" value="Genomic_DNA"/>
</dbReference>